<protein>
    <submittedName>
        <fullName evidence="6">Peptidase, family S49</fullName>
    </submittedName>
</protein>
<proteinExistence type="inferred from homology"/>
<dbReference type="GO" id="GO:0008236">
    <property type="term" value="F:serine-type peptidase activity"/>
    <property type="evidence" value="ECO:0007669"/>
    <property type="project" value="UniProtKB-KW"/>
</dbReference>
<evidence type="ECO:0000256" key="4">
    <source>
        <dbReference type="ARBA" id="ARBA00022825"/>
    </source>
</evidence>
<name>A0A3B0TIB5_9ZZZZ</name>
<dbReference type="GO" id="GO:0006508">
    <property type="term" value="P:proteolysis"/>
    <property type="evidence" value="ECO:0007669"/>
    <property type="project" value="UniProtKB-KW"/>
</dbReference>
<accession>A0A3B0TIB5</accession>
<evidence type="ECO:0000259" key="5">
    <source>
        <dbReference type="Pfam" id="PF01343"/>
    </source>
</evidence>
<dbReference type="Pfam" id="PF01343">
    <property type="entry name" value="Peptidase_S49"/>
    <property type="match status" value="1"/>
</dbReference>
<dbReference type="Gene3D" id="3.90.226.10">
    <property type="entry name" value="2-enoyl-CoA Hydratase, Chain A, domain 1"/>
    <property type="match status" value="1"/>
</dbReference>
<evidence type="ECO:0000256" key="3">
    <source>
        <dbReference type="ARBA" id="ARBA00022801"/>
    </source>
</evidence>
<dbReference type="InterPro" id="IPR047272">
    <property type="entry name" value="S49_SppA_C"/>
</dbReference>
<keyword evidence="4" id="KW-0720">Serine protease</keyword>
<dbReference type="EMBL" id="UOEQ01000172">
    <property type="protein sequence ID" value="VAW18395.1"/>
    <property type="molecule type" value="Genomic_DNA"/>
</dbReference>
<reference evidence="6" key="1">
    <citation type="submission" date="2018-06" db="EMBL/GenBank/DDBJ databases">
        <authorList>
            <person name="Zhirakovskaya E."/>
        </authorList>
    </citation>
    <scope>NUCLEOTIDE SEQUENCE</scope>
</reference>
<evidence type="ECO:0000313" key="6">
    <source>
        <dbReference type="EMBL" id="VAW18395.1"/>
    </source>
</evidence>
<keyword evidence="3" id="KW-0378">Hydrolase</keyword>
<keyword evidence="2" id="KW-0645">Protease</keyword>
<organism evidence="6">
    <name type="scientific">hydrothermal vent metagenome</name>
    <dbReference type="NCBI Taxonomy" id="652676"/>
    <lineage>
        <taxon>unclassified sequences</taxon>
        <taxon>metagenomes</taxon>
        <taxon>ecological metagenomes</taxon>
    </lineage>
</organism>
<dbReference type="AlphaFoldDB" id="A0A3B0TIB5"/>
<evidence type="ECO:0000256" key="1">
    <source>
        <dbReference type="ARBA" id="ARBA00008683"/>
    </source>
</evidence>
<feature type="domain" description="Peptidase S49" evidence="5">
    <location>
        <begin position="97"/>
        <end position="239"/>
    </location>
</feature>
<gene>
    <name evidence="6" type="ORF">MNBD_ALPHA11-555</name>
</gene>
<dbReference type="SUPFAM" id="SSF52096">
    <property type="entry name" value="ClpP/crotonase"/>
    <property type="match status" value="1"/>
</dbReference>
<dbReference type="CDD" id="cd07023">
    <property type="entry name" value="S49_Sppa_N_C"/>
    <property type="match status" value="1"/>
</dbReference>
<comment type="similarity">
    <text evidence="1">Belongs to the peptidase S49 family.</text>
</comment>
<evidence type="ECO:0000256" key="2">
    <source>
        <dbReference type="ARBA" id="ARBA00022670"/>
    </source>
</evidence>
<dbReference type="PANTHER" id="PTHR42987:SF8">
    <property type="entry name" value="PROTEINASE"/>
    <property type="match status" value="1"/>
</dbReference>
<dbReference type="InterPro" id="IPR029045">
    <property type="entry name" value="ClpP/crotonase-like_dom_sf"/>
</dbReference>
<dbReference type="InterPro" id="IPR002142">
    <property type="entry name" value="Peptidase_S49"/>
</dbReference>
<dbReference type="PANTHER" id="PTHR42987">
    <property type="entry name" value="PEPTIDASE S49"/>
    <property type="match status" value="1"/>
</dbReference>
<sequence length="292" mass="32075">MNDDTQNSFMAKLGSAWDRLNEKIGPKNAVIPVVRLHGVISAEQKPNRINIEAVNPLLEKAFETKRAPAVAIVINSPGGSPVQSRLVGNRIRELADKHDKKVLVFIEDVAASGGYFISVVADEIFADPSSIVGSIGVIMAGFGFEEAIAKIGVTRRIYTAGKSKSTLDPFLPEKKADVERIKGFESDIHKVFIDYVKQHRGEKLIGKDEELFTGEWWPAVRGIDLGLVDAIGDMHTVLRERFGDDVKLKPLKTKRGMFSMPNFGMSANISQGLGADIISAVEERSLWSRFGL</sequence>